<feature type="transmembrane region" description="Helical" evidence="1">
    <location>
        <begin position="100"/>
        <end position="121"/>
    </location>
</feature>
<feature type="transmembrane region" description="Helical" evidence="1">
    <location>
        <begin position="38"/>
        <end position="55"/>
    </location>
</feature>
<feature type="transmembrane region" description="Helical" evidence="1">
    <location>
        <begin position="6"/>
        <end position="26"/>
    </location>
</feature>
<dbReference type="PANTHER" id="PTHR23252">
    <property type="entry name" value="INTIMAL THICKNESS RECEPTOR-RELATED"/>
    <property type="match status" value="1"/>
</dbReference>
<evidence type="ECO:0000313" key="4">
    <source>
        <dbReference type="Proteomes" id="UP001235939"/>
    </source>
</evidence>
<keyword evidence="1" id="KW-0472">Membrane</keyword>
<protein>
    <recommendedName>
        <fullName evidence="2">GPR180/TMEM145 transmembrane domain-containing protein</fullName>
    </recommendedName>
</protein>
<reference evidence="3 4" key="1">
    <citation type="submission" date="2022-01" db="EMBL/GenBank/DDBJ databases">
        <title>A chromosomal length assembly of Cordylochernes scorpioides.</title>
        <authorList>
            <person name="Zeh D."/>
            <person name="Zeh J."/>
        </authorList>
    </citation>
    <scope>NUCLEOTIDE SEQUENCE [LARGE SCALE GENOMIC DNA]</scope>
    <source>
        <strain evidence="3">IN4F17</strain>
        <tissue evidence="3">Whole Body</tissue>
    </source>
</reference>
<dbReference type="Proteomes" id="UP001235939">
    <property type="component" value="Chromosome 07"/>
</dbReference>
<dbReference type="Pfam" id="PF10192">
    <property type="entry name" value="GPR180-TMEM145_TM"/>
    <property type="match status" value="1"/>
</dbReference>
<keyword evidence="1" id="KW-1133">Transmembrane helix</keyword>
<feature type="transmembrane region" description="Helical" evidence="1">
    <location>
        <begin position="178"/>
        <end position="201"/>
    </location>
</feature>
<name>A0ABY6KP54_9ARAC</name>
<dbReference type="PANTHER" id="PTHR23252:SF43">
    <property type="entry name" value="INTIMAL THICKNESS RELATED RECEPTOR IRP DOMAIN-CONTAINING PROTEIN"/>
    <property type="match status" value="1"/>
</dbReference>
<feature type="transmembrane region" description="Helical" evidence="1">
    <location>
        <begin position="67"/>
        <end position="88"/>
    </location>
</feature>
<dbReference type="InterPro" id="IPR047831">
    <property type="entry name" value="GPR180/TMEM145"/>
</dbReference>
<evidence type="ECO:0000256" key="1">
    <source>
        <dbReference type="SAM" id="Phobius"/>
    </source>
</evidence>
<proteinExistence type="predicted"/>
<sequence>MLKIYATFFGMYAVLFPVQCYAAVVQGHRLTRIFTGSLLLRLLYLVCFFMHFLVYSVDGLGMSALRLLGDFLYILSESLLLLLLLLLAKGWAISKVELGWVPSLILLWLLYTCLQVMLYLWNTMEVDVIEDLDEYQTIPGWLALGLRMVIMGWFVLELRETMRDSANDLCRQKFYLHFGAGILVWFVYLPVAALIALAVSSLSRPRFLLGMTSTADVLAYSILIHLFWPTRTGQYLQLATMLDPSEELEEFSEAPHNVQHPNYKRKV</sequence>
<feature type="domain" description="GPR180/TMEM145 transmembrane" evidence="2">
    <location>
        <begin position="8"/>
        <end position="223"/>
    </location>
</feature>
<dbReference type="EMBL" id="CP092869">
    <property type="protein sequence ID" value="UYV70448.1"/>
    <property type="molecule type" value="Genomic_DNA"/>
</dbReference>
<feature type="transmembrane region" description="Helical" evidence="1">
    <location>
        <begin position="207"/>
        <end position="228"/>
    </location>
</feature>
<evidence type="ECO:0000259" key="2">
    <source>
        <dbReference type="Pfam" id="PF10192"/>
    </source>
</evidence>
<gene>
    <name evidence="3" type="ORF">LAZ67_7003027</name>
</gene>
<keyword evidence="1" id="KW-0812">Transmembrane</keyword>
<dbReference type="InterPro" id="IPR019336">
    <property type="entry name" value="GPR180/TMEM145_TM"/>
</dbReference>
<keyword evidence="4" id="KW-1185">Reference proteome</keyword>
<organism evidence="3 4">
    <name type="scientific">Cordylochernes scorpioides</name>
    <dbReference type="NCBI Taxonomy" id="51811"/>
    <lineage>
        <taxon>Eukaryota</taxon>
        <taxon>Metazoa</taxon>
        <taxon>Ecdysozoa</taxon>
        <taxon>Arthropoda</taxon>
        <taxon>Chelicerata</taxon>
        <taxon>Arachnida</taxon>
        <taxon>Pseudoscorpiones</taxon>
        <taxon>Cheliferoidea</taxon>
        <taxon>Chernetidae</taxon>
        <taxon>Cordylochernes</taxon>
    </lineage>
</organism>
<evidence type="ECO:0000313" key="3">
    <source>
        <dbReference type="EMBL" id="UYV70448.1"/>
    </source>
</evidence>
<feature type="transmembrane region" description="Helical" evidence="1">
    <location>
        <begin position="141"/>
        <end position="158"/>
    </location>
</feature>
<accession>A0ABY6KP54</accession>